<evidence type="ECO:0000313" key="4">
    <source>
        <dbReference type="EMBL" id="EKD29625.1"/>
    </source>
</evidence>
<dbReference type="InterPro" id="IPR029048">
    <property type="entry name" value="HSP70_C_sf"/>
</dbReference>
<feature type="non-terminal residue" evidence="4">
    <location>
        <position position="105"/>
    </location>
</feature>
<dbReference type="AlphaFoldDB" id="K1XH59"/>
<evidence type="ECO:0000256" key="3">
    <source>
        <dbReference type="SAM" id="MobiDB-lite"/>
    </source>
</evidence>
<proteinExistence type="predicted"/>
<keyword evidence="1" id="KW-0547">Nucleotide-binding</keyword>
<dbReference type="Pfam" id="PF00012">
    <property type="entry name" value="HSP70"/>
    <property type="match status" value="1"/>
</dbReference>
<dbReference type="Gene3D" id="2.60.34.10">
    <property type="entry name" value="Substrate Binding Domain Of DNAk, Chain A, domain 1"/>
    <property type="match status" value="1"/>
</dbReference>
<dbReference type="EMBL" id="AMFJ01034333">
    <property type="protein sequence ID" value="EKD29625.1"/>
    <property type="molecule type" value="Genomic_DNA"/>
</dbReference>
<gene>
    <name evidence="4" type="ORF">ACD_78C00333G0001</name>
</gene>
<dbReference type="GO" id="GO:0140662">
    <property type="term" value="F:ATP-dependent protein folding chaperone"/>
    <property type="evidence" value="ECO:0007669"/>
    <property type="project" value="InterPro"/>
</dbReference>
<evidence type="ECO:0008006" key="5">
    <source>
        <dbReference type="Google" id="ProtNLM"/>
    </source>
</evidence>
<protein>
    <recommendedName>
        <fullName evidence="5">Chaperone protein DnaK</fullName>
    </recommendedName>
</protein>
<feature type="compositionally biased region" description="Basic and acidic residues" evidence="3">
    <location>
        <begin position="1"/>
        <end position="16"/>
    </location>
</feature>
<evidence type="ECO:0000256" key="2">
    <source>
        <dbReference type="ARBA" id="ARBA00022840"/>
    </source>
</evidence>
<dbReference type="InterPro" id="IPR029047">
    <property type="entry name" value="HSP70_peptide-bd_sf"/>
</dbReference>
<organism evidence="4">
    <name type="scientific">uncultured bacterium</name>
    <name type="common">gcode 4</name>
    <dbReference type="NCBI Taxonomy" id="1234023"/>
    <lineage>
        <taxon>Bacteria</taxon>
        <taxon>environmental samples</taxon>
    </lineage>
</organism>
<name>K1XH59_9BACT</name>
<keyword evidence="2" id="KW-0067">ATP-binding</keyword>
<dbReference type="InterPro" id="IPR013126">
    <property type="entry name" value="Hsp_70_fam"/>
</dbReference>
<dbReference type="SUPFAM" id="SSF100920">
    <property type="entry name" value="Heat shock protein 70kD (HSP70), peptide-binding domain"/>
    <property type="match status" value="1"/>
</dbReference>
<evidence type="ECO:0000256" key="1">
    <source>
        <dbReference type="ARBA" id="ARBA00022741"/>
    </source>
</evidence>
<sequence length="105" mass="11518">MLHVTAKDKGTGKEQKITIQGSTGMDDKEVDRLVKEAEANREADQKKKESIEARNHADSAVYQAEKTLKDNEGKFDAALGTEATTKIEELRKVLADADASKEAID</sequence>
<dbReference type="Gene3D" id="1.20.1270.10">
    <property type="match status" value="1"/>
</dbReference>
<dbReference type="GO" id="GO:0005524">
    <property type="term" value="F:ATP binding"/>
    <property type="evidence" value="ECO:0007669"/>
    <property type="project" value="UniProtKB-KW"/>
</dbReference>
<feature type="region of interest" description="Disordered" evidence="3">
    <location>
        <begin position="1"/>
        <end position="58"/>
    </location>
</feature>
<accession>K1XH59</accession>
<reference evidence="4" key="1">
    <citation type="journal article" date="2012" name="Science">
        <title>Fermentation, hydrogen, and sulfur metabolism in multiple uncultivated bacterial phyla.</title>
        <authorList>
            <person name="Wrighton K.C."/>
            <person name="Thomas B.C."/>
            <person name="Sharon I."/>
            <person name="Miller C.S."/>
            <person name="Castelle C.J."/>
            <person name="VerBerkmoes N.C."/>
            <person name="Wilkins M.J."/>
            <person name="Hettich R.L."/>
            <person name="Lipton M.S."/>
            <person name="Williams K.H."/>
            <person name="Long P.E."/>
            <person name="Banfield J.F."/>
        </authorList>
    </citation>
    <scope>NUCLEOTIDE SEQUENCE [LARGE SCALE GENOMIC DNA]</scope>
</reference>
<feature type="compositionally biased region" description="Basic and acidic residues" evidence="3">
    <location>
        <begin position="25"/>
        <end position="57"/>
    </location>
</feature>
<comment type="caution">
    <text evidence="4">The sequence shown here is derived from an EMBL/GenBank/DDBJ whole genome shotgun (WGS) entry which is preliminary data.</text>
</comment>